<keyword evidence="1" id="KW-1185">Reference proteome</keyword>
<evidence type="ECO:0000313" key="1">
    <source>
        <dbReference type="Proteomes" id="UP000025227"/>
    </source>
</evidence>
<reference evidence="2" key="1">
    <citation type="submission" date="2020-12" db="UniProtKB">
        <authorList>
            <consortium name="WormBaseParasite"/>
        </authorList>
    </citation>
    <scope>IDENTIFICATION</scope>
    <source>
        <strain evidence="2">MHco3</strain>
    </source>
</reference>
<evidence type="ECO:0000313" key="2">
    <source>
        <dbReference type="WBParaSite" id="HCON_00006510-00001"/>
    </source>
</evidence>
<accession>A0A7I4XST4</accession>
<sequence>CCSVSTVHQTTLDFLPDAPTCSRGGMVKRRSACSLGSRQKRLRVAQPSVPLKKLFLKHSLQIGNFAVYRCVKSATVGAKEGGTRKWCIGRRALYGLSGLILTTNAQ</sequence>
<dbReference type="Proteomes" id="UP000025227">
    <property type="component" value="Unplaced"/>
</dbReference>
<name>A0A7I4XST4_HAECO</name>
<dbReference type="AlphaFoldDB" id="A0A7I4XST4"/>
<organism evidence="1 2">
    <name type="scientific">Haemonchus contortus</name>
    <name type="common">Barber pole worm</name>
    <dbReference type="NCBI Taxonomy" id="6289"/>
    <lineage>
        <taxon>Eukaryota</taxon>
        <taxon>Metazoa</taxon>
        <taxon>Ecdysozoa</taxon>
        <taxon>Nematoda</taxon>
        <taxon>Chromadorea</taxon>
        <taxon>Rhabditida</taxon>
        <taxon>Rhabditina</taxon>
        <taxon>Rhabditomorpha</taxon>
        <taxon>Strongyloidea</taxon>
        <taxon>Trichostrongylidae</taxon>
        <taxon>Haemonchus</taxon>
    </lineage>
</organism>
<protein>
    <submittedName>
        <fullName evidence="2">Ig-like domain-containing protein</fullName>
    </submittedName>
</protein>
<dbReference type="WBParaSite" id="HCON_00006510-00001">
    <property type="protein sequence ID" value="HCON_00006510-00001"/>
    <property type="gene ID" value="HCON_00006510"/>
</dbReference>
<proteinExistence type="predicted"/>